<proteinExistence type="predicted"/>
<dbReference type="SMART" id="SM00271">
    <property type="entry name" value="DnaJ"/>
    <property type="match status" value="1"/>
</dbReference>
<dbReference type="InterPro" id="IPR000504">
    <property type="entry name" value="RRM_dom"/>
</dbReference>
<dbReference type="InterPro" id="IPR012677">
    <property type="entry name" value="Nucleotide-bd_a/b_plait_sf"/>
</dbReference>
<evidence type="ECO:0000313" key="3">
    <source>
        <dbReference type="EMBL" id="KAK9000267.1"/>
    </source>
</evidence>
<dbReference type="InterPro" id="IPR018253">
    <property type="entry name" value="DnaJ_domain_CS"/>
</dbReference>
<dbReference type="InterPro" id="IPR035979">
    <property type="entry name" value="RBD_domain_sf"/>
</dbReference>
<dbReference type="CDD" id="cd12429">
    <property type="entry name" value="RRM_DNAJC17"/>
    <property type="match status" value="1"/>
</dbReference>
<protein>
    <recommendedName>
        <fullName evidence="2">J domain-containing protein</fullName>
    </recommendedName>
</protein>
<sequence length="376" mass="41578">MEVDHYIILGLPSGEEGANLTTKEITKAYREKARDLHPDKRKDDPNAHANFIKLKSSYEILVDEKARKLFDDLLRVKLEQQLRFAQQDSKRRKMMSDLEDRERASFAPDPFVTAKEEEERIARKLKEEIARIRATHANKAASMGTSSGLGLNQDKGGREGNNVSGDSVELDKEKVLKVSWGKIGEGYTAEKLRQLLSRFGDVEDIVIKSSKKNGSALVVMATKEAAVAAAGSATGDLHNPLLVVPLKPAIVADFPAPQKAEEPDRLSNLVGAGFQAFEDSVFSKLKKSGSANMANWSSDVLPSRPKFTSLAPSLSSVKFTMKNSANSSVASVKFGTKIYKFGTEFELAKYKSFFFHSSCAYTKFLIYQCSALYFAK</sequence>
<gene>
    <name evidence="3" type="ORF">V6N11_080770</name>
</gene>
<dbReference type="PANTHER" id="PTHR45098">
    <property type="entry name" value="DNAJ DOMAIN CONTAINING PROTEIN, EXPRESSED"/>
    <property type="match status" value="1"/>
</dbReference>
<dbReference type="Proteomes" id="UP001396334">
    <property type="component" value="Unassembled WGS sequence"/>
</dbReference>
<dbReference type="Gene3D" id="3.30.70.330">
    <property type="match status" value="1"/>
</dbReference>
<dbReference type="Pfam" id="PF00226">
    <property type="entry name" value="DnaJ"/>
    <property type="match status" value="1"/>
</dbReference>
<name>A0ABR2QHW6_9ROSI</name>
<feature type="domain" description="J" evidence="2">
    <location>
        <begin position="4"/>
        <end position="74"/>
    </location>
</feature>
<feature type="region of interest" description="Disordered" evidence="1">
    <location>
        <begin position="139"/>
        <end position="166"/>
    </location>
</feature>
<reference evidence="3 4" key="1">
    <citation type="journal article" date="2024" name="G3 (Bethesda)">
        <title>Genome assembly of Hibiscus sabdariffa L. provides insights into metabolisms of medicinal natural products.</title>
        <authorList>
            <person name="Kim T."/>
        </authorList>
    </citation>
    <scope>NUCLEOTIDE SEQUENCE [LARGE SCALE GENOMIC DNA]</scope>
    <source>
        <strain evidence="3">TK-2024</strain>
        <tissue evidence="3">Old leaves</tissue>
    </source>
</reference>
<evidence type="ECO:0000313" key="4">
    <source>
        <dbReference type="Proteomes" id="UP001396334"/>
    </source>
</evidence>
<dbReference type="CDD" id="cd06257">
    <property type="entry name" value="DnaJ"/>
    <property type="match status" value="1"/>
</dbReference>
<evidence type="ECO:0000256" key="1">
    <source>
        <dbReference type="SAM" id="MobiDB-lite"/>
    </source>
</evidence>
<dbReference type="InterPro" id="IPR001623">
    <property type="entry name" value="DnaJ_domain"/>
</dbReference>
<organism evidence="3 4">
    <name type="scientific">Hibiscus sabdariffa</name>
    <name type="common">roselle</name>
    <dbReference type="NCBI Taxonomy" id="183260"/>
    <lineage>
        <taxon>Eukaryota</taxon>
        <taxon>Viridiplantae</taxon>
        <taxon>Streptophyta</taxon>
        <taxon>Embryophyta</taxon>
        <taxon>Tracheophyta</taxon>
        <taxon>Spermatophyta</taxon>
        <taxon>Magnoliopsida</taxon>
        <taxon>eudicotyledons</taxon>
        <taxon>Gunneridae</taxon>
        <taxon>Pentapetalae</taxon>
        <taxon>rosids</taxon>
        <taxon>malvids</taxon>
        <taxon>Malvales</taxon>
        <taxon>Malvaceae</taxon>
        <taxon>Malvoideae</taxon>
        <taxon>Hibiscus</taxon>
    </lineage>
</organism>
<dbReference type="EMBL" id="JBBPBN010000037">
    <property type="protein sequence ID" value="KAK9000267.1"/>
    <property type="molecule type" value="Genomic_DNA"/>
</dbReference>
<dbReference type="InterPro" id="IPR036869">
    <property type="entry name" value="J_dom_sf"/>
</dbReference>
<comment type="caution">
    <text evidence="3">The sequence shown here is derived from an EMBL/GenBank/DDBJ whole genome shotgun (WGS) entry which is preliminary data.</text>
</comment>
<accession>A0ABR2QHW6</accession>
<dbReference type="SUPFAM" id="SSF54928">
    <property type="entry name" value="RNA-binding domain, RBD"/>
    <property type="match status" value="1"/>
</dbReference>
<dbReference type="Gene3D" id="1.10.287.110">
    <property type="entry name" value="DnaJ domain"/>
    <property type="match status" value="1"/>
</dbReference>
<dbReference type="PROSITE" id="PS50076">
    <property type="entry name" value="DNAJ_2"/>
    <property type="match status" value="1"/>
</dbReference>
<evidence type="ECO:0000259" key="2">
    <source>
        <dbReference type="PROSITE" id="PS50076"/>
    </source>
</evidence>
<dbReference type="PROSITE" id="PS00636">
    <property type="entry name" value="DNAJ_1"/>
    <property type="match status" value="1"/>
</dbReference>
<dbReference type="InterPro" id="IPR034254">
    <property type="entry name" value="DNAJC17_RRM"/>
</dbReference>
<dbReference type="SUPFAM" id="SSF46565">
    <property type="entry name" value="Chaperone J-domain"/>
    <property type="match status" value="1"/>
</dbReference>
<dbReference type="PANTHER" id="PTHR45098:SF1">
    <property type="entry name" value="DNAJ DOMAIN CONTAINING PROTEIN, EXPRESSED"/>
    <property type="match status" value="1"/>
</dbReference>
<dbReference type="Pfam" id="PF00076">
    <property type="entry name" value="RRM_1"/>
    <property type="match status" value="1"/>
</dbReference>
<keyword evidence="4" id="KW-1185">Reference proteome</keyword>